<dbReference type="EMBL" id="DS990640">
    <property type="protein sequence ID" value="EGC48041.1"/>
    <property type="molecule type" value="Genomic_DNA"/>
</dbReference>
<name>F0ULZ7_AJEC8</name>
<proteinExistence type="predicted"/>
<dbReference type="Proteomes" id="UP000008142">
    <property type="component" value="Unassembled WGS sequence"/>
</dbReference>
<evidence type="ECO:0000313" key="3">
    <source>
        <dbReference type="Proteomes" id="UP000008142"/>
    </source>
</evidence>
<dbReference type="AlphaFoldDB" id="F0ULZ7"/>
<gene>
    <name evidence="2" type="ORF">HCEG_07256</name>
</gene>
<organism evidence="3">
    <name type="scientific">Ajellomyces capsulatus (strain H88)</name>
    <name type="common">Darling's disease fungus</name>
    <name type="synonym">Histoplasma capsulatum</name>
    <dbReference type="NCBI Taxonomy" id="544711"/>
    <lineage>
        <taxon>Eukaryota</taxon>
        <taxon>Fungi</taxon>
        <taxon>Dikarya</taxon>
        <taxon>Ascomycota</taxon>
        <taxon>Pezizomycotina</taxon>
        <taxon>Eurotiomycetes</taxon>
        <taxon>Eurotiomycetidae</taxon>
        <taxon>Onygenales</taxon>
        <taxon>Ajellomycetaceae</taxon>
        <taxon>Histoplasma</taxon>
    </lineage>
</organism>
<feature type="compositionally biased region" description="Basic and acidic residues" evidence="1">
    <location>
        <begin position="65"/>
        <end position="75"/>
    </location>
</feature>
<reference evidence="3" key="1">
    <citation type="submission" date="2008-07" db="EMBL/GenBank/DDBJ databases">
        <title>Annotation of Ajellomyces capsulatus strain H88.</title>
        <authorList>
            <person name="Champion M."/>
            <person name="Cuomo C."/>
            <person name="Ma L.-J."/>
            <person name="Henn M.R."/>
            <person name="Sil A."/>
            <person name="Goldman B."/>
            <person name="Young S.K."/>
            <person name="Kodira C.D."/>
            <person name="Zeng Q."/>
            <person name="Koehrsen M."/>
            <person name="Alvarado L."/>
            <person name="Berlin A."/>
            <person name="Borenstein D."/>
            <person name="Chen Z."/>
            <person name="Engels R."/>
            <person name="Freedman E."/>
            <person name="Gellesch M."/>
            <person name="Goldberg J."/>
            <person name="Griggs A."/>
            <person name="Gujja S."/>
            <person name="Heiman D."/>
            <person name="Hepburn T."/>
            <person name="Howarth C."/>
            <person name="Jen D."/>
            <person name="Larson L."/>
            <person name="Lewis B."/>
            <person name="Mehta T."/>
            <person name="Park D."/>
            <person name="Pearson M."/>
            <person name="Roberts A."/>
            <person name="Saif S."/>
            <person name="Shea T."/>
            <person name="Shenoy N."/>
            <person name="Sisk P."/>
            <person name="Stolte C."/>
            <person name="Sykes S."/>
            <person name="Walk T."/>
            <person name="White J."/>
            <person name="Yandava C."/>
            <person name="Klein B."/>
            <person name="McEwen J.G."/>
            <person name="Puccia R."/>
            <person name="Goldman G.H."/>
            <person name="Felipe M.S."/>
            <person name="Nino-Vega G."/>
            <person name="San-Blas G."/>
            <person name="Taylor J."/>
            <person name="Mendoza L."/>
            <person name="Galagan J."/>
            <person name="Nusbaum C."/>
            <person name="Birren B."/>
        </authorList>
    </citation>
    <scope>NUCLEOTIDE SEQUENCE [LARGE SCALE GENOMIC DNA]</scope>
    <source>
        <strain evidence="3">H88</strain>
    </source>
</reference>
<dbReference type="HOGENOM" id="CLU_2170303_0_0_1"/>
<feature type="region of interest" description="Disordered" evidence="1">
    <location>
        <begin position="65"/>
        <end position="110"/>
    </location>
</feature>
<sequence>MVAENDTDLAPSADSWSSRGYGSSAAVKKQGPPNSVSPLAQGSGYFAFGWNGLLRGWRAAFQLQKEKKTQPERRCVQTPSSQPVVAWPNQGRTVPRLRVEESRTQKLRKK</sequence>
<evidence type="ECO:0000313" key="2">
    <source>
        <dbReference type="EMBL" id="EGC48041.1"/>
    </source>
</evidence>
<feature type="region of interest" description="Disordered" evidence="1">
    <location>
        <begin position="1"/>
        <end position="38"/>
    </location>
</feature>
<protein>
    <submittedName>
        <fullName evidence="2">Predicted protein</fullName>
    </submittedName>
</protein>
<accession>F0ULZ7</accession>
<evidence type="ECO:0000256" key="1">
    <source>
        <dbReference type="SAM" id="MobiDB-lite"/>
    </source>
</evidence>